<dbReference type="GO" id="GO:0006355">
    <property type="term" value="P:regulation of DNA-templated transcription"/>
    <property type="evidence" value="ECO:0007669"/>
    <property type="project" value="InterPro"/>
</dbReference>
<evidence type="ECO:0000313" key="11">
    <source>
        <dbReference type="Proteomes" id="UP000321201"/>
    </source>
</evidence>
<dbReference type="FunFam" id="3.40.50.2300:FF:000018">
    <property type="entry name" value="DNA-binding transcriptional regulator NtrC"/>
    <property type="match status" value="1"/>
</dbReference>
<dbReference type="Gene3D" id="1.10.8.60">
    <property type="match status" value="1"/>
</dbReference>
<gene>
    <name evidence="10" type="ORF">FR698_01695</name>
</gene>
<dbReference type="SMART" id="SM00448">
    <property type="entry name" value="REC"/>
    <property type="match status" value="1"/>
</dbReference>
<dbReference type="InterPro" id="IPR027417">
    <property type="entry name" value="P-loop_NTPase"/>
</dbReference>
<dbReference type="CDD" id="cd17550">
    <property type="entry name" value="REC_NtrX-like"/>
    <property type="match status" value="1"/>
</dbReference>
<dbReference type="GO" id="GO:0005524">
    <property type="term" value="F:ATP binding"/>
    <property type="evidence" value="ECO:0007669"/>
    <property type="project" value="UniProtKB-KW"/>
</dbReference>
<keyword evidence="3" id="KW-0067">ATP-binding</keyword>
<dbReference type="InterPro" id="IPR002197">
    <property type="entry name" value="HTH_Fis"/>
</dbReference>
<keyword evidence="4" id="KW-0902">Two-component regulatory system</keyword>
<dbReference type="OrthoDB" id="9808843at2"/>
<dbReference type="PANTHER" id="PTHR32071:SF17">
    <property type="entry name" value="TRANSCRIPTIONAL REGULATOR (NTRC FAMILY)"/>
    <property type="match status" value="1"/>
</dbReference>
<evidence type="ECO:0000256" key="6">
    <source>
        <dbReference type="ARBA" id="ARBA00023163"/>
    </source>
</evidence>
<evidence type="ECO:0000256" key="7">
    <source>
        <dbReference type="PROSITE-ProRule" id="PRU00169"/>
    </source>
</evidence>
<dbReference type="PROSITE" id="PS50045">
    <property type="entry name" value="SIGMA54_INTERACT_4"/>
    <property type="match status" value="1"/>
</dbReference>
<dbReference type="RefSeq" id="WP_147798453.1">
    <property type="nucleotide sequence ID" value="NZ_VPFL01000002.1"/>
</dbReference>
<evidence type="ECO:0000313" key="10">
    <source>
        <dbReference type="EMBL" id="TXF13279.1"/>
    </source>
</evidence>
<dbReference type="PROSITE" id="PS50110">
    <property type="entry name" value="RESPONSE_REGULATORY"/>
    <property type="match status" value="1"/>
</dbReference>
<dbReference type="PANTHER" id="PTHR32071">
    <property type="entry name" value="TRANSCRIPTIONAL REGULATORY PROTEIN"/>
    <property type="match status" value="1"/>
</dbReference>
<dbReference type="AlphaFoldDB" id="A0A5C7ELM0"/>
<evidence type="ECO:0000256" key="3">
    <source>
        <dbReference type="ARBA" id="ARBA00022840"/>
    </source>
</evidence>
<dbReference type="Gene3D" id="1.10.10.60">
    <property type="entry name" value="Homeodomain-like"/>
    <property type="match status" value="1"/>
</dbReference>
<evidence type="ECO:0000256" key="2">
    <source>
        <dbReference type="ARBA" id="ARBA00022741"/>
    </source>
</evidence>
<dbReference type="Proteomes" id="UP000321201">
    <property type="component" value="Unassembled WGS sequence"/>
</dbReference>
<dbReference type="InterPro" id="IPR011006">
    <property type="entry name" value="CheY-like_superfamily"/>
</dbReference>
<keyword evidence="1 7" id="KW-0597">Phosphoprotein</keyword>
<organism evidence="10 11">
    <name type="scientific">Pelomicrobium methylotrophicum</name>
    <dbReference type="NCBI Taxonomy" id="2602750"/>
    <lineage>
        <taxon>Bacteria</taxon>
        <taxon>Pseudomonadati</taxon>
        <taxon>Pseudomonadota</taxon>
        <taxon>Hydrogenophilia</taxon>
        <taxon>Hydrogenophilia incertae sedis</taxon>
        <taxon>Pelomicrobium</taxon>
    </lineage>
</organism>
<reference evidence="10 11" key="1">
    <citation type="submission" date="2019-08" db="EMBL/GenBank/DDBJ databases">
        <title>Pelomicrobium methylotrophicum gen. nov., sp. nov. a moderately thermophilic, facultatively anaerobic, lithoautotrophic and methylotrophic bacterium isolated from a terrestrial mud volcano.</title>
        <authorList>
            <person name="Slobodkina G.B."/>
            <person name="Merkel A.Y."/>
            <person name="Slobodkin A.I."/>
        </authorList>
    </citation>
    <scope>NUCLEOTIDE SEQUENCE [LARGE SCALE GENOMIC DNA]</scope>
    <source>
        <strain evidence="10 11">SM250</strain>
    </source>
</reference>
<keyword evidence="5" id="KW-0805">Transcription regulation</keyword>
<evidence type="ECO:0000256" key="5">
    <source>
        <dbReference type="ARBA" id="ARBA00023015"/>
    </source>
</evidence>
<keyword evidence="11" id="KW-1185">Reference proteome</keyword>
<sequence length="420" mass="46849">MGPSQILIVDDEVGIRELLSEILEDEGYQVRLAENASQARDIRNRMRPDLVLLDIWMPDTDGITLLKEWASRGLLTMPVVMMSGHATIDTAVEATRIGAFDFLEKPIAMQKLLATVGRALQRGKSEPASPLSLLSLGRAPVIAELRRRLEQVANLRAPVLLLGPPGSPTELCARYLHRPNTPWVAPESTACLVDPSIDLLAEARDGVLFLREVGDLSRMEQKGLLLYAAKLDRYNVRLVCASSRNLAELMQQGQFDAKLYELLAAVTVPVPALKDHREDIPEIARILLSQCVEAGEVPMRSFSTAALNVLRNAEWPGDLAQLNGVVRSAAHTALTEEITAEEVERLVPRRDATSMARFPIPLDLPLREARERFEQMYFEHHIAREEGNVSRVAEKVGLERTHLYRKLKQLGIRFQGRGES</sequence>
<dbReference type="EMBL" id="VPFL01000002">
    <property type="protein sequence ID" value="TXF13279.1"/>
    <property type="molecule type" value="Genomic_DNA"/>
</dbReference>
<dbReference type="Gene3D" id="3.40.50.300">
    <property type="entry name" value="P-loop containing nucleotide triphosphate hydrolases"/>
    <property type="match status" value="1"/>
</dbReference>
<evidence type="ECO:0000256" key="1">
    <source>
        <dbReference type="ARBA" id="ARBA00022553"/>
    </source>
</evidence>
<protein>
    <submittedName>
        <fullName evidence="10">Sigma-54-dependent Fis family transcriptional regulator</fullName>
    </submittedName>
</protein>
<dbReference type="InterPro" id="IPR002078">
    <property type="entry name" value="Sigma_54_int"/>
</dbReference>
<evidence type="ECO:0000259" key="9">
    <source>
        <dbReference type="PROSITE" id="PS50110"/>
    </source>
</evidence>
<dbReference type="InterPro" id="IPR001789">
    <property type="entry name" value="Sig_transdc_resp-reg_receiver"/>
</dbReference>
<dbReference type="InterPro" id="IPR009057">
    <property type="entry name" value="Homeodomain-like_sf"/>
</dbReference>
<dbReference type="Pfam" id="PF25601">
    <property type="entry name" value="AAA_lid_14"/>
    <property type="match status" value="1"/>
</dbReference>
<dbReference type="GO" id="GO:0043565">
    <property type="term" value="F:sequence-specific DNA binding"/>
    <property type="evidence" value="ECO:0007669"/>
    <property type="project" value="InterPro"/>
</dbReference>
<dbReference type="Pfam" id="PF14532">
    <property type="entry name" value="Sigma54_activ_2"/>
    <property type="match status" value="1"/>
</dbReference>
<proteinExistence type="predicted"/>
<dbReference type="SUPFAM" id="SSF52540">
    <property type="entry name" value="P-loop containing nucleoside triphosphate hydrolases"/>
    <property type="match status" value="1"/>
</dbReference>
<comment type="caution">
    <text evidence="10">The sequence shown here is derived from an EMBL/GenBank/DDBJ whole genome shotgun (WGS) entry which is preliminary data.</text>
</comment>
<dbReference type="InParanoid" id="A0A5C7ELM0"/>
<dbReference type="SUPFAM" id="SSF52172">
    <property type="entry name" value="CheY-like"/>
    <property type="match status" value="1"/>
</dbReference>
<feature type="domain" description="Response regulatory" evidence="9">
    <location>
        <begin position="5"/>
        <end position="120"/>
    </location>
</feature>
<dbReference type="Gene3D" id="3.40.50.2300">
    <property type="match status" value="1"/>
</dbReference>
<dbReference type="SUPFAM" id="SSF46689">
    <property type="entry name" value="Homeodomain-like"/>
    <property type="match status" value="1"/>
</dbReference>
<dbReference type="Pfam" id="PF02954">
    <property type="entry name" value="HTH_8"/>
    <property type="match status" value="1"/>
</dbReference>
<feature type="modified residue" description="4-aspartylphosphate" evidence="7">
    <location>
        <position position="54"/>
    </location>
</feature>
<dbReference type="GO" id="GO:0000160">
    <property type="term" value="P:phosphorelay signal transduction system"/>
    <property type="evidence" value="ECO:0007669"/>
    <property type="project" value="UniProtKB-KW"/>
</dbReference>
<evidence type="ECO:0000256" key="4">
    <source>
        <dbReference type="ARBA" id="ARBA00023012"/>
    </source>
</evidence>
<keyword evidence="6" id="KW-0804">Transcription</keyword>
<keyword evidence="2" id="KW-0547">Nucleotide-binding</keyword>
<dbReference type="Pfam" id="PF00072">
    <property type="entry name" value="Response_reg"/>
    <property type="match status" value="1"/>
</dbReference>
<name>A0A5C7ELM0_9PROT</name>
<feature type="domain" description="Sigma-54 factor interaction" evidence="8">
    <location>
        <begin position="135"/>
        <end position="331"/>
    </location>
</feature>
<dbReference type="InterPro" id="IPR058031">
    <property type="entry name" value="AAA_lid_NorR"/>
</dbReference>
<accession>A0A5C7ELM0</accession>
<evidence type="ECO:0000259" key="8">
    <source>
        <dbReference type="PROSITE" id="PS50045"/>
    </source>
</evidence>